<protein>
    <recommendedName>
        <fullName evidence="6">Succinate dehydrogenase hydrophobic membrane anchor subunit</fullName>
    </recommendedName>
</protein>
<keyword evidence="17" id="KW-1185">Reference proteome</keyword>
<organism evidence="16 17">
    <name type="scientific">Mameliella alba</name>
    <dbReference type="NCBI Taxonomy" id="561184"/>
    <lineage>
        <taxon>Bacteria</taxon>
        <taxon>Pseudomonadati</taxon>
        <taxon>Pseudomonadota</taxon>
        <taxon>Alphaproteobacteria</taxon>
        <taxon>Rhodobacterales</taxon>
        <taxon>Roseobacteraceae</taxon>
        <taxon>Mameliella</taxon>
    </lineage>
</organism>
<comment type="subunit">
    <text evidence="5">Part of an enzyme complex containing four subunits: a flavoprotein, an iron-sulfur protein, plus two membrane-anchoring proteins, SdhC and SdhD.</text>
</comment>
<comment type="function">
    <text evidence="2">Membrane-anchoring subunit of succinate dehydrogenase (SDH).</text>
</comment>
<keyword evidence="15" id="KW-0472">Membrane</keyword>
<dbReference type="GeneID" id="66500276"/>
<dbReference type="PATRIC" id="fig|1515334.3.peg.275"/>
<comment type="cofactor">
    <cofactor evidence="1">
        <name>heme</name>
        <dbReference type="ChEBI" id="CHEBI:30413"/>
    </cofactor>
</comment>
<dbReference type="NCBIfam" id="TIGR02968">
    <property type="entry name" value="succ_dehyd_anc"/>
    <property type="match status" value="1"/>
</dbReference>
<evidence type="ECO:0000256" key="15">
    <source>
        <dbReference type="ARBA" id="ARBA00023136"/>
    </source>
</evidence>
<dbReference type="AlphaFoldDB" id="A0A0B3S8C7"/>
<comment type="caution">
    <text evidence="16">The sequence shown here is derived from an EMBL/GenBank/DDBJ whole genome shotgun (WGS) entry which is preliminary data.</text>
</comment>
<dbReference type="Pfam" id="PF01127">
    <property type="entry name" value="Sdh_cyt"/>
    <property type="match status" value="1"/>
</dbReference>
<evidence type="ECO:0000256" key="8">
    <source>
        <dbReference type="ARBA" id="ARBA00022532"/>
    </source>
</evidence>
<accession>A0A0B3S8C7</accession>
<dbReference type="InterPro" id="IPR034804">
    <property type="entry name" value="SQR/QFR_C/D"/>
</dbReference>
<evidence type="ECO:0000256" key="10">
    <source>
        <dbReference type="ARBA" id="ARBA00022692"/>
    </source>
</evidence>
<reference evidence="16 17" key="1">
    <citation type="submission" date="2014-10" db="EMBL/GenBank/DDBJ databases">
        <title>Genome sequence of Ponticoccus sp. strain UMTAT08 isolated from clonal culture of toxic dinoflagellate Alexandrium tamiyavanichii.</title>
        <authorList>
            <person name="Gan H.Y."/>
            <person name="Muhd D.-D."/>
            <person name="Mohd Noor M.E."/>
            <person name="Yeong Y.S."/>
            <person name="Usup G."/>
        </authorList>
    </citation>
    <scope>NUCLEOTIDE SEQUENCE [LARGE SCALE GENOMIC DNA]</scope>
    <source>
        <strain evidence="16 17">UMTAT08</strain>
    </source>
</reference>
<evidence type="ECO:0000313" key="17">
    <source>
        <dbReference type="Proteomes" id="UP000030960"/>
    </source>
</evidence>
<keyword evidence="7" id="KW-0813">Transport</keyword>
<evidence type="ECO:0000256" key="14">
    <source>
        <dbReference type="ARBA" id="ARBA00023004"/>
    </source>
</evidence>
<keyword evidence="14" id="KW-0408">Iron</keyword>
<sequence length="123" mass="13214">MAFLTDRKRAVGWGAAKSGTAHHWAMKKSSVALLILVPLFVFTFGGALGGTYEEVTAYFARPFPAIIAALTILVGFHHFNMGVQVLIEDYVHGAMEKILILVMTCLSYGAAAVGLFAIARLAL</sequence>
<evidence type="ECO:0000256" key="11">
    <source>
        <dbReference type="ARBA" id="ARBA00022723"/>
    </source>
</evidence>
<dbReference type="GO" id="GO:0020037">
    <property type="term" value="F:heme binding"/>
    <property type="evidence" value="ECO:0007669"/>
    <property type="project" value="InterPro"/>
</dbReference>
<keyword evidence="9" id="KW-0349">Heme</keyword>
<comment type="subcellular location">
    <subcellularLocation>
        <location evidence="3">Membrane</location>
        <topology evidence="3">Multi-pass membrane protein</topology>
    </subcellularLocation>
</comment>
<evidence type="ECO:0000256" key="7">
    <source>
        <dbReference type="ARBA" id="ARBA00022448"/>
    </source>
</evidence>
<evidence type="ECO:0000256" key="6">
    <source>
        <dbReference type="ARBA" id="ARBA00019425"/>
    </source>
</evidence>
<dbReference type="EMBL" id="JSUQ01000001">
    <property type="protein sequence ID" value="KHQ55238.1"/>
    <property type="molecule type" value="Genomic_DNA"/>
</dbReference>
<evidence type="ECO:0000313" key="16">
    <source>
        <dbReference type="EMBL" id="KHQ55238.1"/>
    </source>
</evidence>
<evidence type="ECO:0000256" key="1">
    <source>
        <dbReference type="ARBA" id="ARBA00001971"/>
    </source>
</evidence>
<proteinExistence type="predicted"/>
<accession>A0A225PZJ6</accession>
<evidence type="ECO:0000256" key="2">
    <source>
        <dbReference type="ARBA" id="ARBA00004050"/>
    </source>
</evidence>
<comment type="pathway">
    <text evidence="4">Carbohydrate metabolism; tricarboxylic acid cycle.</text>
</comment>
<evidence type="ECO:0000256" key="9">
    <source>
        <dbReference type="ARBA" id="ARBA00022617"/>
    </source>
</evidence>
<name>A0A0B3S8C7_9RHOB</name>
<keyword evidence="10" id="KW-0812">Transmembrane</keyword>
<evidence type="ECO:0000256" key="12">
    <source>
        <dbReference type="ARBA" id="ARBA00022982"/>
    </source>
</evidence>
<keyword evidence="11" id="KW-0479">Metal-binding</keyword>
<dbReference type="STRING" id="561184.SAMN05216376_103278"/>
<dbReference type="Proteomes" id="UP000030960">
    <property type="component" value="Unassembled WGS sequence"/>
</dbReference>
<dbReference type="OrthoDB" id="9809280at2"/>
<dbReference type="UniPathway" id="UPA00223"/>
<dbReference type="SUPFAM" id="SSF81343">
    <property type="entry name" value="Fumarate reductase respiratory complex transmembrane subunits"/>
    <property type="match status" value="1"/>
</dbReference>
<keyword evidence="13" id="KW-1133">Transmembrane helix</keyword>
<keyword evidence="8" id="KW-0816">Tricarboxylic acid cycle</keyword>
<evidence type="ECO:0000256" key="5">
    <source>
        <dbReference type="ARBA" id="ARBA00011558"/>
    </source>
</evidence>
<evidence type="ECO:0000256" key="4">
    <source>
        <dbReference type="ARBA" id="ARBA00005163"/>
    </source>
</evidence>
<dbReference type="GO" id="GO:0046872">
    <property type="term" value="F:metal ion binding"/>
    <property type="evidence" value="ECO:0007669"/>
    <property type="project" value="UniProtKB-KW"/>
</dbReference>
<dbReference type="GO" id="GO:0006099">
    <property type="term" value="P:tricarboxylic acid cycle"/>
    <property type="evidence" value="ECO:0007669"/>
    <property type="project" value="UniProtKB-UniPathway"/>
</dbReference>
<dbReference type="Gene3D" id="1.20.1300.10">
    <property type="entry name" value="Fumarate reductase/succinate dehydrogenase, transmembrane subunit"/>
    <property type="match status" value="1"/>
</dbReference>
<dbReference type="InterPro" id="IPR014312">
    <property type="entry name" value="Succ_DH_anchor"/>
</dbReference>
<keyword evidence="12" id="KW-0249">Electron transport</keyword>
<gene>
    <name evidence="16" type="ORF">OA50_00274</name>
</gene>
<dbReference type="InterPro" id="IPR000701">
    <property type="entry name" value="SuccDH_FuR_B_TM-su"/>
</dbReference>
<dbReference type="CDD" id="cd03495">
    <property type="entry name" value="SQR_TypeC_SdhD_like"/>
    <property type="match status" value="1"/>
</dbReference>
<dbReference type="RefSeq" id="WP_043136364.1">
    <property type="nucleotide sequence ID" value="NZ_AP022337.1"/>
</dbReference>
<evidence type="ECO:0000256" key="3">
    <source>
        <dbReference type="ARBA" id="ARBA00004141"/>
    </source>
</evidence>
<dbReference type="GO" id="GO:0016020">
    <property type="term" value="C:membrane"/>
    <property type="evidence" value="ECO:0007669"/>
    <property type="project" value="UniProtKB-SubCell"/>
</dbReference>
<evidence type="ECO:0000256" key="13">
    <source>
        <dbReference type="ARBA" id="ARBA00022989"/>
    </source>
</evidence>